<comment type="subcellular location">
    <subcellularLocation>
        <location evidence="13">Cytoplasm</location>
    </subcellularLocation>
</comment>
<dbReference type="Pfam" id="PF02075">
    <property type="entry name" value="RuvC"/>
    <property type="match status" value="1"/>
</dbReference>
<dbReference type="GO" id="GO:0003677">
    <property type="term" value="F:DNA binding"/>
    <property type="evidence" value="ECO:0007669"/>
    <property type="project" value="UniProtKB-KW"/>
</dbReference>
<feature type="active site" evidence="13">
    <location>
        <position position="8"/>
    </location>
</feature>
<comment type="cofactor">
    <cofactor evidence="13">
        <name>Mg(2+)</name>
        <dbReference type="ChEBI" id="CHEBI:18420"/>
    </cofactor>
    <text evidence="13">Binds 2 Mg(2+) ion per subunit.</text>
</comment>
<evidence type="ECO:0000256" key="4">
    <source>
        <dbReference type="ARBA" id="ARBA00022723"/>
    </source>
</evidence>
<dbReference type="EC" id="3.1.21.10" evidence="13 14"/>
<dbReference type="PANTHER" id="PTHR30194:SF3">
    <property type="entry name" value="CROSSOVER JUNCTION ENDODEOXYRIBONUCLEASE RUVC"/>
    <property type="match status" value="1"/>
</dbReference>
<dbReference type="NCBIfam" id="TIGR00228">
    <property type="entry name" value="ruvC"/>
    <property type="match status" value="1"/>
</dbReference>
<feature type="binding site" evidence="13">
    <location>
        <position position="69"/>
    </location>
    <ligand>
        <name>Mg(2+)</name>
        <dbReference type="ChEBI" id="CHEBI:18420"/>
        <label>2</label>
    </ligand>
</feature>
<dbReference type="InterPro" id="IPR002176">
    <property type="entry name" value="X-over_junc_endoDNase_RuvC"/>
</dbReference>
<keyword evidence="2 13" id="KW-0963">Cytoplasm</keyword>
<evidence type="ECO:0000256" key="6">
    <source>
        <dbReference type="ARBA" id="ARBA00022763"/>
    </source>
</evidence>
<reference evidence="15" key="1">
    <citation type="submission" date="2020-10" db="EMBL/GenBank/DDBJ databases">
        <authorList>
            <person name="Gilroy R."/>
        </authorList>
    </citation>
    <scope>NUCLEOTIDE SEQUENCE</scope>
    <source>
        <strain evidence="15">CHK121-14286</strain>
    </source>
</reference>
<keyword evidence="9 13" id="KW-0238">DNA-binding</keyword>
<dbReference type="HAMAP" id="MF_00034">
    <property type="entry name" value="RuvC"/>
    <property type="match status" value="1"/>
</dbReference>
<dbReference type="FunFam" id="3.30.420.10:FF:000002">
    <property type="entry name" value="Crossover junction endodeoxyribonuclease RuvC"/>
    <property type="match status" value="1"/>
</dbReference>
<keyword evidence="7 13" id="KW-0378">Hydrolase</keyword>
<dbReference type="GO" id="GO:0006281">
    <property type="term" value="P:DNA repair"/>
    <property type="evidence" value="ECO:0007669"/>
    <property type="project" value="UniProtKB-UniRule"/>
</dbReference>
<dbReference type="Proteomes" id="UP000824200">
    <property type="component" value="Unassembled WGS sequence"/>
</dbReference>
<evidence type="ECO:0000256" key="2">
    <source>
        <dbReference type="ARBA" id="ARBA00022490"/>
    </source>
</evidence>
<dbReference type="EMBL" id="DVHL01000023">
    <property type="protein sequence ID" value="HIR65782.1"/>
    <property type="molecule type" value="Genomic_DNA"/>
</dbReference>
<dbReference type="GO" id="GO:0006310">
    <property type="term" value="P:DNA recombination"/>
    <property type="evidence" value="ECO:0007669"/>
    <property type="project" value="UniProtKB-UniRule"/>
</dbReference>
<keyword evidence="3 13" id="KW-0540">Nuclease</keyword>
<evidence type="ECO:0000256" key="7">
    <source>
        <dbReference type="ARBA" id="ARBA00022801"/>
    </source>
</evidence>
<feature type="active site" evidence="13">
    <location>
        <position position="69"/>
    </location>
</feature>
<accession>A0A9D1J8D8</accession>
<name>A0A9D1J8D8_9BACT</name>
<dbReference type="PROSITE" id="PS01321">
    <property type="entry name" value="RUVC"/>
    <property type="match status" value="1"/>
</dbReference>
<dbReference type="GO" id="GO:0048476">
    <property type="term" value="C:Holliday junction resolvase complex"/>
    <property type="evidence" value="ECO:0007669"/>
    <property type="project" value="UniProtKB-UniRule"/>
</dbReference>
<evidence type="ECO:0000256" key="10">
    <source>
        <dbReference type="ARBA" id="ARBA00023172"/>
    </source>
</evidence>
<feature type="active site" evidence="13">
    <location>
        <position position="142"/>
    </location>
</feature>
<keyword evidence="10 13" id="KW-0233">DNA recombination</keyword>
<dbReference type="PANTHER" id="PTHR30194">
    <property type="entry name" value="CROSSOVER JUNCTION ENDODEOXYRIBONUCLEASE RUVC"/>
    <property type="match status" value="1"/>
</dbReference>
<dbReference type="PRINTS" id="PR00696">
    <property type="entry name" value="RSOLVASERUVC"/>
</dbReference>
<evidence type="ECO:0000256" key="9">
    <source>
        <dbReference type="ARBA" id="ARBA00023125"/>
    </source>
</evidence>
<organism evidence="15 16">
    <name type="scientific">Candidatus Fimimonas gallinarum</name>
    <dbReference type="NCBI Taxonomy" id="2840821"/>
    <lineage>
        <taxon>Bacteria</taxon>
        <taxon>Pseudomonadati</taxon>
        <taxon>Myxococcota</taxon>
        <taxon>Myxococcia</taxon>
        <taxon>Myxococcales</taxon>
        <taxon>Cystobacterineae</taxon>
        <taxon>Myxococcaceae</taxon>
        <taxon>Myxococcaceae incertae sedis</taxon>
        <taxon>Candidatus Fimimonas</taxon>
    </lineage>
</organism>
<comment type="catalytic activity">
    <reaction evidence="12 13">
        <text>Endonucleolytic cleavage at a junction such as a reciprocal single-stranded crossover between two homologous DNA duplexes (Holliday junction).</text>
        <dbReference type="EC" id="3.1.21.10"/>
    </reaction>
</comment>
<dbReference type="InterPro" id="IPR012337">
    <property type="entry name" value="RNaseH-like_sf"/>
</dbReference>
<comment type="similarity">
    <text evidence="1 13">Belongs to the RuvC family.</text>
</comment>
<gene>
    <name evidence="13 15" type="primary">ruvC</name>
    <name evidence="15" type="ORF">IAC95_02720</name>
</gene>
<evidence type="ECO:0000256" key="12">
    <source>
        <dbReference type="ARBA" id="ARBA00029354"/>
    </source>
</evidence>
<protein>
    <recommendedName>
        <fullName evidence="13 14">Crossover junction endodeoxyribonuclease RuvC</fullName>
        <ecNumber evidence="13 14">3.1.21.10</ecNumber>
    </recommendedName>
    <alternativeName>
        <fullName evidence="13">Holliday junction nuclease RuvC</fullName>
    </alternativeName>
    <alternativeName>
        <fullName evidence="13">Holliday junction resolvase RuvC</fullName>
    </alternativeName>
</protein>
<dbReference type="GO" id="GO:0008821">
    <property type="term" value="F:crossover junction DNA endonuclease activity"/>
    <property type="evidence" value="ECO:0007669"/>
    <property type="project" value="UniProtKB-UniRule"/>
</dbReference>
<keyword evidence="8 13" id="KW-0460">Magnesium</keyword>
<dbReference type="NCBIfam" id="NF000711">
    <property type="entry name" value="PRK00039.2-1"/>
    <property type="match status" value="1"/>
</dbReference>
<evidence type="ECO:0000256" key="11">
    <source>
        <dbReference type="ARBA" id="ARBA00023204"/>
    </source>
</evidence>
<dbReference type="InterPro" id="IPR036397">
    <property type="entry name" value="RNaseH_sf"/>
</dbReference>
<evidence type="ECO:0000256" key="8">
    <source>
        <dbReference type="ARBA" id="ARBA00022842"/>
    </source>
</evidence>
<dbReference type="GO" id="GO:0005737">
    <property type="term" value="C:cytoplasm"/>
    <property type="evidence" value="ECO:0007669"/>
    <property type="project" value="UniProtKB-SubCell"/>
</dbReference>
<evidence type="ECO:0000256" key="5">
    <source>
        <dbReference type="ARBA" id="ARBA00022759"/>
    </source>
</evidence>
<dbReference type="CDD" id="cd16962">
    <property type="entry name" value="RuvC"/>
    <property type="match status" value="1"/>
</dbReference>
<sequence length="166" mass="18546">MKRVIGFDPGFAIVGYGVLDYEDFRNVRVVDYGVITTPKEESFPVRLALIYKGVQELIEKYKPDEVAVEELFFNTNITTGINVAHARGVLLLAAIHHCGCLYEYTPLQIKQAMTGYGKATKKQIQEMVRVYLALSKIPKPDDAADALAVALTHIQTGIMTDKFYIS</sequence>
<dbReference type="GO" id="GO:0000287">
    <property type="term" value="F:magnesium ion binding"/>
    <property type="evidence" value="ECO:0007669"/>
    <property type="project" value="UniProtKB-UniRule"/>
</dbReference>
<keyword evidence="5 13" id="KW-0255">Endonuclease</keyword>
<comment type="subunit">
    <text evidence="13">Homodimer which binds Holliday junction (HJ) DNA. The HJ becomes 2-fold symmetrical on binding to RuvC with unstacked arms; it has a different conformation from HJ DNA in complex with RuvA. In the full resolvosome a probable DNA-RuvA(4)-RuvB(12)-RuvC(2) complex forms which resolves the HJ.</text>
</comment>
<evidence type="ECO:0000313" key="15">
    <source>
        <dbReference type="EMBL" id="HIR65782.1"/>
    </source>
</evidence>
<feature type="binding site" evidence="13">
    <location>
        <position position="142"/>
    </location>
    <ligand>
        <name>Mg(2+)</name>
        <dbReference type="ChEBI" id="CHEBI:18420"/>
        <label>1</label>
    </ligand>
</feature>
<dbReference type="Gene3D" id="3.30.420.10">
    <property type="entry name" value="Ribonuclease H-like superfamily/Ribonuclease H"/>
    <property type="match status" value="1"/>
</dbReference>
<keyword evidence="6 13" id="KW-0227">DNA damage</keyword>
<evidence type="ECO:0000256" key="14">
    <source>
        <dbReference type="NCBIfam" id="TIGR00228"/>
    </source>
</evidence>
<proteinExistence type="inferred from homology"/>
<keyword evidence="11 13" id="KW-0234">DNA repair</keyword>
<comment type="function">
    <text evidence="13">The RuvA-RuvB-RuvC complex processes Holliday junction (HJ) DNA during genetic recombination and DNA repair. Endonuclease that resolves HJ intermediates. Cleaves cruciform DNA by making single-stranded nicks across the HJ at symmetrical positions within the homologous arms, yielding a 5'-phosphate and a 3'-hydroxyl group; requires a central core of homology in the junction. The consensus cleavage sequence is 5'-(A/T)TT(C/G)-3'. Cleavage occurs on the 3'-side of the TT dinucleotide at the point of strand exchange. HJ branch migration catalyzed by RuvA-RuvB allows RuvC to scan DNA until it finds its consensus sequence, where it cleaves and resolves the cruciform DNA.</text>
</comment>
<dbReference type="AlphaFoldDB" id="A0A9D1J8D8"/>
<feature type="binding site" evidence="13">
    <location>
        <position position="8"/>
    </location>
    <ligand>
        <name>Mg(2+)</name>
        <dbReference type="ChEBI" id="CHEBI:18420"/>
        <label>1</label>
    </ligand>
</feature>
<evidence type="ECO:0000313" key="16">
    <source>
        <dbReference type="Proteomes" id="UP000824200"/>
    </source>
</evidence>
<reference evidence="15" key="2">
    <citation type="journal article" date="2021" name="PeerJ">
        <title>Extensive microbial diversity within the chicken gut microbiome revealed by metagenomics and culture.</title>
        <authorList>
            <person name="Gilroy R."/>
            <person name="Ravi A."/>
            <person name="Getino M."/>
            <person name="Pursley I."/>
            <person name="Horton D.L."/>
            <person name="Alikhan N.F."/>
            <person name="Baker D."/>
            <person name="Gharbi K."/>
            <person name="Hall N."/>
            <person name="Watson M."/>
            <person name="Adriaenssens E.M."/>
            <person name="Foster-Nyarko E."/>
            <person name="Jarju S."/>
            <person name="Secka A."/>
            <person name="Antonio M."/>
            <person name="Oren A."/>
            <person name="Chaudhuri R.R."/>
            <person name="La Ragione R."/>
            <person name="Hildebrand F."/>
            <person name="Pallen M.J."/>
        </authorList>
    </citation>
    <scope>NUCLEOTIDE SEQUENCE</scope>
    <source>
        <strain evidence="15">CHK121-14286</strain>
    </source>
</reference>
<evidence type="ECO:0000256" key="1">
    <source>
        <dbReference type="ARBA" id="ARBA00009518"/>
    </source>
</evidence>
<dbReference type="SUPFAM" id="SSF53098">
    <property type="entry name" value="Ribonuclease H-like"/>
    <property type="match status" value="1"/>
</dbReference>
<comment type="caution">
    <text evidence="15">The sequence shown here is derived from an EMBL/GenBank/DDBJ whole genome shotgun (WGS) entry which is preliminary data.</text>
</comment>
<dbReference type="InterPro" id="IPR020563">
    <property type="entry name" value="X-over_junc_endoDNase_Mg_BS"/>
</dbReference>
<keyword evidence="4 13" id="KW-0479">Metal-binding</keyword>
<evidence type="ECO:0000256" key="13">
    <source>
        <dbReference type="HAMAP-Rule" id="MF_00034"/>
    </source>
</evidence>
<evidence type="ECO:0000256" key="3">
    <source>
        <dbReference type="ARBA" id="ARBA00022722"/>
    </source>
</evidence>